<feature type="region of interest" description="Disordered" evidence="3">
    <location>
        <begin position="898"/>
        <end position="920"/>
    </location>
</feature>
<feature type="region of interest" description="Disordered" evidence="3">
    <location>
        <begin position="436"/>
        <end position="543"/>
    </location>
</feature>
<feature type="compositionally biased region" description="Basic and acidic residues" evidence="3">
    <location>
        <begin position="1109"/>
        <end position="1123"/>
    </location>
</feature>
<dbReference type="EMBL" id="LSRX01000702">
    <property type="protein sequence ID" value="OLP90603.1"/>
    <property type="molecule type" value="Genomic_DNA"/>
</dbReference>
<feature type="compositionally biased region" description="Basic and acidic residues" evidence="3">
    <location>
        <begin position="500"/>
        <end position="510"/>
    </location>
</feature>
<dbReference type="GO" id="GO:0004198">
    <property type="term" value="F:calcium-dependent cysteine-type endopeptidase activity"/>
    <property type="evidence" value="ECO:0007669"/>
    <property type="project" value="InterPro"/>
</dbReference>
<feature type="region of interest" description="Disordered" evidence="3">
    <location>
        <begin position="1099"/>
        <end position="1145"/>
    </location>
</feature>
<protein>
    <submittedName>
        <fullName evidence="5">Androglobin</fullName>
    </submittedName>
</protein>
<comment type="caution">
    <text evidence="5">The sequence shown here is derived from an EMBL/GenBank/DDBJ whole genome shotgun (WGS) entry which is preliminary data.</text>
</comment>
<feature type="coiled-coil region" evidence="2">
    <location>
        <begin position="1232"/>
        <end position="1271"/>
    </location>
</feature>
<keyword evidence="2" id="KW-0175">Coiled coil</keyword>
<name>A0A1Q9D5Y2_SYMMI</name>
<proteinExistence type="predicted"/>
<feature type="compositionally biased region" description="Basic and acidic residues" evidence="3">
    <location>
        <begin position="137"/>
        <end position="174"/>
    </location>
</feature>
<feature type="region of interest" description="Disordered" evidence="3">
    <location>
        <begin position="1"/>
        <end position="49"/>
    </location>
</feature>
<dbReference type="GO" id="GO:0006508">
    <property type="term" value="P:proteolysis"/>
    <property type="evidence" value="ECO:0007669"/>
    <property type="project" value="InterPro"/>
</dbReference>
<dbReference type="OrthoDB" id="425467at2759"/>
<feature type="region of interest" description="Disordered" evidence="3">
    <location>
        <begin position="121"/>
        <end position="180"/>
    </location>
</feature>
<dbReference type="PROSITE" id="PS50203">
    <property type="entry name" value="CALPAIN_CAT"/>
    <property type="match status" value="1"/>
</dbReference>
<dbReference type="PANTHER" id="PTHR46298:SF1">
    <property type="entry name" value="ANDROGLOBIN"/>
    <property type="match status" value="1"/>
</dbReference>
<keyword evidence="6" id="KW-1185">Reference proteome</keyword>
<evidence type="ECO:0000313" key="6">
    <source>
        <dbReference type="Proteomes" id="UP000186817"/>
    </source>
</evidence>
<dbReference type="Proteomes" id="UP000186817">
    <property type="component" value="Unassembled WGS sequence"/>
</dbReference>
<dbReference type="InterPro" id="IPR001300">
    <property type="entry name" value="Peptidase_C2_calpain_cat"/>
</dbReference>
<evidence type="ECO:0000256" key="1">
    <source>
        <dbReference type="PROSITE-ProRule" id="PRU00239"/>
    </source>
</evidence>
<evidence type="ECO:0000256" key="2">
    <source>
        <dbReference type="SAM" id="Coils"/>
    </source>
</evidence>
<gene>
    <name evidence="5" type="primary">ADGB</name>
    <name evidence="5" type="ORF">AK812_SmicGene27783</name>
</gene>
<evidence type="ECO:0000313" key="5">
    <source>
        <dbReference type="EMBL" id="OLP90603.1"/>
    </source>
</evidence>
<reference evidence="5 6" key="1">
    <citation type="submission" date="2016-02" db="EMBL/GenBank/DDBJ databases">
        <title>Genome analysis of coral dinoflagellate symbionts highlights evolutionary adaptations to a symbiotic lifestyle.</title>
        <authorList>
            <person name="Aranda M."/>
            <person name="Li Y."/>
            <person name="Liew Y.J."/>
            <person name="Baumgarten S."/>
            <person name="Simakov O."/>
            <person name="Wilson M."/>
            <person name="Piel J."/>
            <person name="Ashoor H."/>
            <person name="Bougouffa S."/>
            <person name="Bajic V.B."/>
            <person name="Ryu T."/>
            <person name="Ravasi T."/>
            <person name="Bayer T."/>
            <person name="Micklem G."/>
            <person name="Kim H."/>
            <person name="Bhak J."/>
            <person name="Lajeunesse T.C."/>
            <person name="Voolstra C.R."/>
        </authorList>
    </citation>
    <scope>NUCLEOTIDE SEQUENCE [LARGE SCALE GENOMIC DNA]</scope>
    <source>
        <strain evidence="5 6">CCMP2467</strain>
    </source>
</reference>
<feature type="compositionally biased region" description="Acidic residues" evidence="3">
    <location>
        <begin position="520"/>
        <end position="530"/>
    </location>
</feature>
<feature type="compositionally biased region" description="Acidic residues" evidence="3">
    <location>
        <begin position="476"/>
        <end position="494"/>
    </location>
</feature>
<dbReference type="InterPro" id="IPR053033">
    <property type="entry name" value="Androglobin-like"/>
</dbReference>
<evidence type="ECO:0000256" key="3">
    <source>
        <dbReference type="SAM" id="MobiDB-lite"/>
    </source>
</evidence>
<comment type="caution">
    <text evidence="1">Lacks conserved residue(s) required for the propagation of feature annotation.</text>
</comment>
<dbReference type="OMA" id="RSHELTQ"/>
<feature type="region of interest" description="Disordered" evidence="3">
    <location>
        <begin position="381"/>
        <end position="410"/>
    </location>
</feature>
<sequence>MNPAEARGLNSPRMAPKKDKKKQNEPVQPELVTAYKAREPLPPIEPPDVSEVDAQWKALRDQYVQPLPAWNSELVDTTEWRPNETEDAFASNQFSVFAMPRSFAALVAGWRRAGASALAKGELLPEEPEPQAQPIPDLKEEPPEPVPDPKAKAKPKADTKAKAKAKNQPEEPPEKPTTMQQYANCTYEGEARVVSQSEFRSRELLLDLDDAAPQLSQAIASQFAAVAEHRLLLPGGCFLWELIHPQDEEGMPLYNPHGKYIVKLFVQGKWRQVLIDDVVPVGYAMHGNNTYASLLPCSQDINIIWPQLLAKALIQAFQDDLNMPVLPCITALTGWVPYQLPLSWSALQGLKAVRTFCTLQTSSQVDFEARQRAELMPSIPQAEAQAGPRKSIAVPMQAPTFPPGQEQNLKLGNQPQEALLEFLVCETEEEPRQVRLKADAFVPQHGTPRKQVRDADSEEEDGSADAGNTDGQPVQVDEEVDDSDRDDLDEDDDGQNTHSGEGEGAEKRTDQGGSQSGEGPEMEQDEEPEMSDMPWVAPWPNQNPHPLLMKSSIQEFQAQLQGGNWVSFEELETTSATFCSYIPPGEHVLTATLDTCWDGERAQAYMPPKTCLLRICLVLQELEQGASRNRLEAGDSKPKPGPPWLQTVFSYEPLGQNGRLSETPPPSSPCSCVLQAVNSWRPSPGQQVLEPPDCINLTVGDGAQPSSVSFSALMPPGEHWYLVSDDAAELAGSVLSVSVEGLLLNGGKSSVDFVEPAKALSKYQMALLPVGPLQYPIHTGYCVWAKSEILVSEAYADSLQTLQLLCHLTDVTLWPYIQLSCLRVSELESKADEPAENRCANWSVSTVLKSPLLRVMSLPLADEEAIGPAKYVLMLEANLPPEVLPKTGGEISIQIFGPPGTATEPEDPLEGGEKEGEAGLDDEVPLQLQMLTVDRVMRWQGDCSENDKGLVLCERITVPPDGDVTSTLRISVERLPQAFLRATLVAQMPPTDDMRAPNPDGTPLEPLVPGAPINPRDYGGRRNWLSRCKKVAETSGLEIVSFSHVLLRQASTYLLYVHLDQFRGPASLDGGAWVLESFGSGSLEVGSDAMEQDLEELVRKSWESSQQEGEAKPRSEIAAETREAWTSTKSGAGASGEAEDTVGKAEEDQVIASVLERTREVAHPNDSIAKFLCGHADTPAVLTQEDPYTVAPDRPEWKPAEDTDGVVSEEVCAEDTEAVAVKALGTEGERHARELEIELSNARWQAAKERLDAAKERNASQIQELRQWRDERTAVPGGVQGSNFASARSELRGALHSRMEKCAVLKILCFDEKRMDPEPLRAALSEADVAGARNYDPDLMDNSMRKLRVLDGAVAFQETMVTAEAKIEAAAAASSAVQAMDEGSEGFAEAKDAASTAAEEAAAAANALGDSLAEFKASIKDAQAFDIPVPADLLNEERMEKATALLEQHAAAAAAVSADTETA</sequence>
<dbReference type="PANTHER" id="PTHR46298">
    <property type="entry name" value="ANDROGLOBIN"/>
    <property type="match status" value="1"/>
</dbReference>
<accession>A0A1Q9D5Y2</accession>
<dbReference type="SUPFAM" id="SSF54001">
    <property type="entry name" value="Cysteine proteinases"/>
    <property type="match status" value="1"/>
</dbReference>
<organism evidence="5 6">
    <name type="scientific">Symbiodinium microadriaticum</name>
    <name type="common">Dinoflagellate</name>
    <name type="synonym">Zooxanthella microadriatica</name>
    <dbReference type="NCBI Taxonomy" id="2951"/>
    <lineage>
        <taxon>Eukaryota</taxon>
        <taxon>Sar</taxon>
        <taxon>Alveolata</taxon>
        <taxon>Dinophyceae</taxon>
        <taxon>Suessiales</taxon>
        <taxon>Symbiodiniaceae</taxon>
        <taxon>Symbiodinium</taxon>
    </lineage>
</organism>
<dbReference type="InterPro" id="IPR038765">
    <property type="entry name" value="Papain-like_cys_pep_sf"/>
</dbReference>
<evidence type="ECO:0000259" key="4">
    <source>
        <dbReference type="PROSITE" id="PS50203"/>
    </source>
</evidence>
<feature type="domain" description="Calpain catalytic" evidence="4">
    <location>
        <begin position="248"/>
        <end position="315"/>
    </location>
</feature>